<accession>A0A7X9UB86</accession>
<dbReference type="AlphaFoldDB" id="A0A7X9UB86"/>
<dbReference type="PRINTS" id="PR00146">
    <property type="entry name" value="DHPICSNTHASE"/>
</dbReference>
<proteinExistence type="inferred from homology"/>
<evidence type="ECO:0000313" key="6">
    <source>
        <dbReference type="EMBL" id="NMF54972.1"/>
    </source>
</evidence>
<evidence type="ECO:0000256" key="5">
    <source>
        <dbReference type="PIRSR" id="PIRSR001365-2"/>
    </source>
</evidence>
<evidence type="ECO:0000256" key="3">
    <source>
        <dbReference type="PIRNR" id="PIRNR001365"/>
    </source>
</evidence>
<dbReference type="PANTHER" id="PTHR12128">
    <property type="entry name" value="DIHYDRODIPICOLINATE SYNTHASE"/>
    <property type="match status" value="1"/>
</dbReference>
<gene>
    <name evidence="6" type="ORF">HF320_01300</name>
</gene>
<protein>
    <submittedName>
        <fullName evidence="6">Dihydrodipicolinate synthase family protein</fullName>
    </submittedName>
</protein>
<name>A0A7X9UB86_9ACTN</name>
<dbReference type="GO" id="GO:0005829">
    <property type="term" value="C:cytosol"/>
    <property type="evidence" value="ECO:0007669"/>
    <property type="project" value="TreeGrafter"/>
</dbReference>
<dbReference type="SMART" id="SM01130">
    <property type="entry name" value="DHDPS"/>
    <property type="match status" value="1"/>
</dbReference>
<feature type="active site" description="Schiff-base intermediate with substrate" evidence="4">
    <location>
        <position position="163"/>
    </location>
</feature>
<dbReference type="PROSITE" id="PS00666">
    <property type="entry name" value="DHDPS_2"/>
    <property type="match status" value="1"/>
</dbReference>
<keyword evidence="7" id="KW-1185">Reference proteome</keyword>
<dbReference type="Proteomes" id="UP000546970">
    <property type="component" value="Unassembled WGS sequence"/>
</dbReference>
<reference evidence="6 7" key="1">
    <citation type="submission" date="2020-04" db="EMBL/GenBank/DDBJ databases">
        <title>Collinsella sp. KGMB02528 nov., an anaerobic actinobacterium isolated from human feces.</title>
        <authorList>
            <person name="Han K.-I."/>
            <person name="Eom M.K."/>
            <person name="Kim J.-S."/>
            <person name="Lee K.C."/>
            <person name="Suh M.K."/>
            <person name="Park S.-H."/>
            <person name="Lee J.H."/>
            <person name="Kang S.W."/>
            <person name="Park J.-E."/>
            <person name="Oh B.S."/>
            <person name="Yu S.Y."/>
            <person name="Choi S.-H."/>
            <person name="Lee D.H."/>
            <person name="Yoon H."/>
            <person name="Kim B.-Y."/>
            <person name="Lee J.H."/>
            <person name="Lee J.-S."/>
        </authorList>
    </citation>
    <scope>NUCLEOTIDE SEQUENCE [LARGE SCALE GENOMIC DNA]</scope>
    <source>
        <strain evidence="6 7">KGMB02528</strain>
    </source>
</reference>
<feature type="binding site" evidence="5">
    <location>
        <position position="208"/>
    </location>
    <ligand>
        <name>pyruvate</name>
        <dbReference type="ChEBI" id="CHEBI:15361"/>
    </ligand>
</feature>
<feature type="active site" description="Proton donor/acceptor" evidence="4">
    <location>
        <position position="134"/>
    </location>
</feature>
<keyword evidence="2" id="KW-0704">Schiff base</keyword>
<dbReference type="PANTHER" id="PTHR12128:SF28">
    <property type="entry name" value="2-DEHYDRO-3-DEOXY-D-GLUCONATE ALDOLASE YAGE-RELATED"/>
    <property type="match status" value="1"/>
</dbReference>
<dbReference type="SUPFAM" id="SSF51569">
    <property type="entry name" value="Aldolase"/>
    <property type="match status" value="1"/>
</dbReference>
<dbReference type="InterPro" id="IPR002220">
    <property type="entry name" value="DapA-like"/>
</dbReference>
<dbReference type="Pfam" id="PF00701">
    <property type="entry name" value="DHDPS"/>
    <property type="match status" value="1"/>
</dbReference>
<evidence type="ECO:0000256" key="4">
    <source>
        <dbReference type="PIRSR" id="PIRSR001365-1"/>
    </source>
</evidence>
<sequence length="305" mass="32982">MRKPEFIVPVVTVFDEQGQVDLEANIQVWNGLIERGVDGILLHGSNGEFFTLSAAERTQLIEAAVAATRGKVKLIVGTGTNAVDETVALSNRALELGADAVMVITPFYFGLGHQGIVEYFCAVASQIEGDVMLYNFPVRTGNDIDADAVRQIVTRCPNVVGIKDTVTDMGHTRAIIETLADVAPEFIVYSGFDENFAHNGLAGGNGCIAALANIYPELTHAWAEALGSADWELVEKIQHVIDKLADVYTVAPLFVPAVKYAMSVRGLPVKPICRSTVLELTDDQKAQVEAILDNARQIIESQDLL</sequence>
<dbReference type="PIRSF" id="PIRSF001365">
    <property type="entry name" value="DHDPS"/>
    <property type="match status" value="1"/>
</dbReference>
<dbReference type="InterPro" id="IPR020625">
    <property type="entry name" value="Schiff_base-form_aldolases_AS"/>
</dbReference>
<dbReference type="GO" id="GO:0016829">
    <property type="term" value="F:lyase activity"/>
    <property type="evidence" value="ECO:0007669"/>
    <property type="project" value="UniProtKB-KW"/>
</dbReference>
<evidence type="ECO:0000256" key="2">
    <source>
        <dbReference type="ARBA" id="ARBA00023270"/>
    </source>
</evidence>
<dbReference type="CDD" id="cd00408">
    <property type="entry name" value="DHDPS-like"/>
    <property type="match status" value="1"/>
</dbReference>
<dbReference type="InterPro" id="IPR013785">
    <property type="entry name" value="Aldolase_TIM"/>
</dbReference>
<dbReference type="RefSeq" id="WP_169276725.1">
    <property type="nucleotide sequence ID" value="NZ_JABBCP010000001.1"/>
</dbReference>
<evidence type="ECO:0000313" key="7">
    <source>
        <dbReference type="Proteomes" id="UP000546970"/>
    </source>
</evidence>
<comment type="caution">
    <text evidence="6">The sequence shown here is derived from an EMBL/GenBank/DDBJ whole genome shotgun (WGS) entry which is preliminary data.</text>
</comment>
<dbReference type="Gene3D" id="3.20.20.70">
    <property type="entry name" value="Aldolase class I"/>
    <property type="match status" value="1"/>
</dbReference>
<organism evidence="6 7">
    <name type="scientific">Collinsella acetigenes</name>
    <dbReference type="NCBI Taxonomy" id="2713419"/>
    <lineage>
        <taxon>Bacteria</taxon>
        <taxon>Bacillati</taxon>
        <taxon>Actinomycetota</taxon>
        <taxon>Coriobacteriia</taxon>
        <taxon>Coriobacteriales</taxon>
        <taxon>Coriobacteriaceae</taxon>
        <taxon>Collinsella</taxon>
    </lineage>
</organism>
<comment type="similarity">
    <text evidence="3">Belongs to the DapA family.</text>
</comment>
<evidence type="ECO:0000256" key="1">
    <source>
        <dbReference type="ARBA" id="ARBA00023239"/>
    </source>
</evidence>
<keyword evidence="1 3" id="KW-0456">Lyase</keyword>
<dbReference type="EMBL" id="JABBCP010000001">
    <property type="protein sequence ID" value="NMF54972.1"/>
    <property type="molecule type" value="Genomic_DNA"/>
</dbReference>